<dbReference type="Pfam" id="PF01202">
    <property type="entry name" value="SKI"/>
    <property type="match status" value="1"/>
</dbReference>
<comment type="function">
    <text evidence="7">Catalyzes the specific phosphorylation of the 3-hydroxyl group of shikimic acid using ATP as a cosubstrate.</text>
</comment>
<keyword evidence="7" id="KW-0479">Metal-binding</keyword>
<keyword evidence="3 7" id="KW-0547">Nucleotide-binding</keyword>
<dbReference type="EMBL" id="VORO01000033">
    <property type="protein sequence ID" value="TXD86950.1"/>
    <property type="molecule type" value="Genomic_DNA"/>
</dbReference>
<dbReference type="GO" id="GO:0004765">
    <property type="term" value="F:shikimate kinase activity"/>
    <property type="evidence" value="ECO:0007669"/>
    <property type="project" value="UniProtKB-UniRule"/>
</dbReference>
<feature type="binding site" evidence="7">
    <location>
        <begin position="10"/>
        <end position="15"/>
    </location>
    <ligand>
        <name>ATP</name>
        <dbReference type="ChEBI" id="CHEBI:30616"/>
    </ligand>
</feature>
<evidence type="ECO:0000256" key="3">
    <source>
        <dbReference type="ARBA" id="ARBA00022741"/>
    </source>
</evidence>
<dbReference type="GO" id="GO:0009423">
    <property type="term" value="P:chorismate biosynthetic process"/>
    <property type="evidence" value="ECO:0007669"/>
    <property type="project" value="UniProtKB-UniRule"/>
</dbReference>
<dbReference type="InterPro" id="IPR027417">
    <property type="entry name" value="P-loop_NTPase"/>
</dbReference>
<evidence type="ECO:0000256" key="1">
    <source>
        <dbReference type="ARBA" id="ARBA00022605"/>
    </source>
</evidence>
<dbReference type="AlphaFoldDB" id="A0A5C6ZC39"/>
<dbReference type="UniPathway" id="UPA00053">
    <property type="reaction ID" value="UER00088"/>
</dbReference>
<comment type="subcellular location">
    <subcellularLocation>
        <location evidence="7">Cytoplasm</location>
    </subcellularLocation>
</comment>
<keyword evidence="5 7" id="KW-0067">ATP-binding</keyword>
<keyword evidence="7" id="KW-0963">Cytoplasm</keyword>
<feature type="binding site" evidence="7">
    <location>
        <position position="56"/>
    </location>
    <ligand>
        <name>substrate</name>
    </ligand>
</feature>
<comment type="pathway">
    <text evidence="7">Metabolic intermediate biosynthesis; chorismate biosynthesis; chorismate from D-erythrose 4-phosphate and phosphoenolpyruvate: step 5/7.</text>
</comment>
<keyword evidence="7" id="KW-0460">Magnesium</keyword>
<comment type="subunit">
    <text evidence="7">Monomer.</text>
</comment>
<dbReference type="InterPro" id="IPR000623">
    <property type="entry name" value="Shikimate_kinase/TSH1"/>
</dbReference>
<evidence type="ECO:0000313" key="9">
    <source>
        <dbReference type="Proteomes" id="UP000321578"/>
    </source>
</evidence>
<comment type="catalytic activity">
    <reaction evidence="7">
        <text>shikimate + ATP = 3-phosphoshikimate + ADP + H(+)</text>
        <dbReference type="Rhea" id="RHEA:13121"/>
        <dbReference type="ChEBI" id="CHEBI:15378"/>
        <dbReference type="ChEBI" id="CHEBI:30616"/>
        <dbReference type="ChEBI" id="CHEBI:36208"/>
        <dbReference type="ChEBI" id="CHEBI:145989"/>
        <dbReference type="ChEBI" id="CHEBI:456216"/>
        <dbReference type="EC" id="2.7.1.71"/>
    </reaction>
</comment>
<keyword evidence="6 7" id="KW-0057">Aromatic amino acid biosynthesis</keyword>
<organism evidence="8 9">
    <name type="scientific">Subsaximicrobium wynnwilliamsii</name>
    <dbReference type="NCBI Taxonomy" id="291179"/>
    <lineage>
        <taxon>Bacteria</taxon>
        <taxon>Pseudomonadati</taxon>
        <taxon>Bacteroidota</taxon>
        <taxon>Flavobacteriia</taxon>
        <taxon>Flavobacteriales</taxon>
        <taxon>Flavobacteriaceae</taxon>
        <taxon>Subsaximicrobium</taxon>
    </lineage>
</organism>
<feature type="binding site" evidence="7">
    <location>
        <position position="78"/>
    </location>
    <ligand>
        <name>substrate</name>
    </ligand>
</feature>
<dbReference type="Gene3D" id="3.40.50.300">
    <property type="entry name" value="P-loop containing nucleotide triphosphate hydrolases"/>
    <property type="match status" value="1"/>
</dbReference>
<dbReference type="GO" id="GO:0000287">
    <property type="term" value="F:magnesium ion binding"/>
    <property type="evidence" value="ECO:0007669"/>
    <property type="project" value="UniProtKB-UniRule"/>
</dbReference>
<gene>
    <name evidence="7" type="primary">aroK</name>
    <name evidence="8" type="ORF">ESY86_18660</name>
</gene>
<keyword evidence="2 7" id="KW-0808">Transferase</keyword>
<comment type="caution">
    <text evidence="7">Lacks conserved residue(s) required for the propagation of feature annotation.</text>
</comment>
<accession>A0A5C6ZC39</accession>
<evidence type="ECO:0000256" key="2">
    <source>
        <dbReference type="ARBA" id="ARBA00022679"/>
    </source>
</evidence>
<evidence type="ECO:0000256" key="4">
    <source>
        <dbReference type="ARBA" id="ARBA00022777"/>
    </source>
</evidence>
<dbReference type="GO" id="GO:0009073">
    <property type="term" value="P:aromatic amino acid family biosynthetic process"/>
    <property type="evidence" value="ECO:0007669"/>
    <property type="project" value="UniProtKB-KW"/>
</dbReference>
<keyword evidence="4 7" id="KW-0418">Kinase</keyword>
<dbReference type="EC" id="2.7.1.71" evidence="7"/>
<evidence type="ECO:0000256" key="5">
    <source>
        <dbReference type="ARBA" id="ARBA00022840"/>
    </source>
</evidence>
<comment type="similarity">
    <text evidence="7">Belongs to the shikimate kinase family.</text>
</comment>
<dbReference type="HAMAP" id="MF_00109">
    <property type="entry name" value="Shikimate_kinase"/>
    <property type="match status" value="1"/>
</dbReference>
<dbReference type="Proteomes" id="UP000321578">
    <property type="component" value="Unassembled WGS sequence"/>
</dbReference>
<dbReference type="PANTHER" id="PTHR21087">
    <property type="entry name" value="SHIKIMATE KINASE"/>
    <property type="match status" value="1"/>
</dbReference>
<feature type="binding site" evidence="7">
    <location>
        <position position="14"/>
    </location>
    <ligand>
        <name>Mg(2+)</name>
        <dbReference type="ChEBI" id="CHEBI:18420"/>
    </ligand>
</feature>
<dbReference type="PRINTS" id="PR01100">
    <property type="entry name" value="SHIKIMTKNASE"/>
</dbReference>
<reference evidence="8 9" key="1">
    <citation type="submission" date="2019-08" db="EMBL/GenBank/DDBJ databases">
        <title>Genomes of Subsaximicrobium wynnwilliamsii strains.</title>
        <authorList>
            <person name="Bowman J.P."/>
        </authorList>
    </citation>
    <scope>NUCLEOTIDE SEQUENCE [LARGE SCALE GENOMIC DNA]</scope>
    <source>
        <strain evidence="8 9">2-80-2</strain>
    </source>
</reference>
<keyword evidence="9" id="KW-1185">Reference proteome</keyword>
<evidence type="ECO:0000313" key="8">
    <source>
        <dbReference type="EMBL" id="TXD86950.1"/>
    </source>
</evidence>
<dbReference type="InterPro" id="IPR031322">
    <property type="entry name" value="Shikimate/glucono_kinase"/>
</dbReference>
<name>A0A5C6ZC39_9FLAO</name>
<feature type="binding site" evidence="7">
    <location>
        <position position="119"/>
    </location>
    <ligand>
        <name>ATP</name>
        <dbReference type="ChEBI" id="CHEBI:30616"/>
    </ligand>
</feature>
<keyword evidence="1 7" id="KW-0028">Amino-acid biosynthesis</keyword>
<protein>
    <recommendedName>
        <fullName evidence="7">Shikimate kinase</fullName>
        <shortName evidence="7">SK</shortName>
        <ecNumber evidence="7">2.7.1.71</ecNumber>
    </recommendedName>
</protein>
<dbReference type="SUPFAM" id="SSF52540">
    <property type="entry name" value="P-loop containing nucleoside triphosphate hydrolases"/>
    <property type="match status" value="1"/>
</dbReference>
<dbReference type="PANTHER" id="PTHR21087:SF16">
    <property type="entry name" value="SHIKIMATE KINASE 1, CHLOROPLASTIC"/>
    <property type="match status" value="1"/>
</dbReference>
<dbReference type="OrthoDB" id="9800332at2"/>
<dbReference type="GO" id="GO:0005524">
    <property type="term" value="F:ATP binding"/>
    <property type="evidence" value="ECO:0007669"/>
    <property type="project" value="UniProtKB-UniRule"/>
</dbReference>
<dbReference type="CDD" id="cd00464">
    <property type="entry name" value="SK"/>
    <property type="match status" value="1"/>
</dbReference>
<sequence>MTIALIGYMGSGKSQIGLELSKTLNYKFLDFDAYLEEKEQMPVKEIFKSKGELYFRKLETKYLAQVLQLENSIISLGGGTPCYGNNMDQIVNAIGVKSVYLKTSIPTLCARLFDERAKRPLIAHLNAEADLQEFIGKHLFERSIFYMKASHSIQTDGKTVEQLAQELAVKLL</sequence>
<dbReference type="RefSeq" id="WP_147088236.1">
    <property type="nucleotide sequence ID" value="NZ_VORM01000035.1"/>
</dbReference>
<comment type="cofactor">
    <cofactor evidence="7">
        <name>Mg(2+)</name>
        <dbReference type="ChEBI" id="CHEBI:18420"/>
    </cofactor>
    <text evidence="7">Binds 1 Mg(2+) ion per subunit.</text>
</comment>
<evidence type="ECO:0000256" key="7">
    <source>
        <dbReference type="HAMAP-Rule" id="MF_00109"/>
    </source>
</evidence>
<dbReference type="GO" id="GO:0005829">
    <property type="term" value="C:cytosol"/>
    <property type="evidence" value="ECO:0007669"/>
    <property type="project" value="TreeGrafter"/>
</dbReference>
<dbReference type="GO" id="GO:0008652">
    <property type="term" value="P:amino acid biosynthetic process"/>
    <property type="evidence" value="ECO:0007669"/>
    <property type="project" value="UniProtKB-KW"/>
</dbReference>
<proteinExistence type="inferred from homology"/>
<evidence type="ECO:0000256" key="6">
    <source>
        <dbReference type="ARBA" id="ARBA00023141"/>
    </source>
</evidence>
<feature type="binding site" evidence="7">
    <location>
        <position position="32"/>
    </location>
    <ligand>
        <name>substrate</name>
    </ligand>
</feature>
<feature type="binding site" evidence="7">
    <location>
        <position position="142"/>
    </location>
    <ligand>
        <name>substrate</name>
    </ligand>
</feature>
<comment type="caution">
    <text evidence="8">The sequence shown here is derived from an EMBL/GenBank/DDBJ whole genome shotgun (WGS) entry which is preliminary data.</text>
</comment>